<evidence type="ECO:0000313" key="1">
    <source>
        <dbReference type="EMBL" id="MCL6421856.1"/>
    </source>
</evidence>
<gene>
    <name evidence="1" type="ORF">Bequi_00400</name>
</gene>
<evidence type="ECO:0008006" key="3">
    <source>
        <dbReference type="Google" id="ProtNLM"/>
    </source>
</evidence>
<dbReference type="RefSeq" id="WP_249736019.1">
    <property type="nucleotide sequence ID" value="NZ_JAKNCJ010000001.1"/>
</dbReference>
<organism evidence="1 2">
    <name type="scientific">Brachybacterium equifaecis</name>
    <dbReference type="NCBI Taxonomy" id="2910770"/>
    <lineage>
        <taxon>Bacteria</taxon>
        <taxon>Bacillati</taxon>
        <taxon>Actinomycetota</taxon>
        <taxon>Actinomycetes</taxon>
        <taxon>Micrococcales</taxon>
        <taxon>Dermabacteraceae</taxon>
        <taxon>Brachybacterium</taxon>
    </lineage>
</organism>
<evidence type="ECO:0000313" key="2">
    <source>
        <dbReference type="Proteomes" id="UP001203761"/>
    </source>
</evidence>
<keyword evidence="2" id="KW-1185">Reference proteome</keyword>
<accession>A0ABT0QW45</accession>
<dbReference type="EMBL" id="JAKNCJ010000001">
    <property type="protein sequence ID" value="MCL6421856.1"/>
    <property type="molecule type" value="Genomic_DNA"/>
</dbReference>
<comment type="caution">
    <text evidence="1">The sequence shown here is derived from an EMBL/GenBank/DDBJ whole genome shotgun (WGS) entry which is preliminary data.</text>
</comment>
<name>A0ABT0QW45_9MICO</name>
<protein>
    <recommendedName>
        <fullName evidence="3">XRE family transcriptional regulator</fullName>
    </recommendedName>
</protein>
<reference evidence="1" key="1">
    <citation type="submission" date="2022-02" db="EMBL/GenBank/DDBJ databases">
        <authorList>
            <person name="Lee M."/>
            <person name="Kim S.-J."/>
            <person name="Jung M.-Y."/>
        </authorList>
    </citation>
    <scope>NUCLEOTIDE SEQUENCE</scope>
    <source>
        <strain evidence="1">JHP9</strain>
    </source>
</reference>
<proteinExistence type="predicted"/>
<sequence>MGAATAPSLPEGDFATRLSAALESRGLGLARVSSRLRLAGAPCAASTLSNWRSGHTRPRRPEGVRVVLALETILETPPGYLVEVLLQAGSRRRPSTLPSDIEGEILRARAEMGLTAPDALQRLLMHEVARIDAQGRYVGSRVRSVVRGTRSAVERVGVTLWGGQPCAEQSQTTRSIRPLWGAQLGRSRLWADHGVRLVELVLEAPIEPERLAVIEYEVLPDGGPWARASGQGSHEYGSSQPVEALVLEMRFDPAHRPARLTCRTDRMGEPQLTPEKELAIGADGSAVCVLHRVNGGGIRAAWDWEG</sequence>
<dbReference type="Proteomes" id="UP001203761">
    <property type="component" value="Unassembled WGS sequence"/>
</dbReference>